<sequence>MSKIFLIGATGYVGGTVLSQSLASTETSLKTLTVDILIRREHQAGRLRETYGERVETVLWAGLDDTVPCFFGEGTGLFNRQALVIPLVLRYVVQHGYGFKLNDQANFDWVYVVDLADYYIPLIRKILERPDRGVGHIPLGKKGILFPTVGRALVAEINQQAVETAFDADILLCEDTTQQREVRCVPIQEIADELIVGRCDIAPRG</sequence>
<gene>
    <name evidence="1" type="ORF">ST47_g5357</name>
</gene>
<evidence type="ECO:0000313" key="2">
    <source>
        <dbReference type="Proteomes" id="UP000076837"/>
    </source>
</evidence>
<dbReference type="EMBL" id="JYNV01000194">
    <property type="protein sequence ID" value="KZM23499.1"/>
    <property type="molecule type" value="Genomic_DNA"/>
</dbReference>
<proteinExistence type="predicted"/>
<evidence type="ECO:0000313" key="1">
    <source>
        <dbReference type="EMBL" id="KZM23499.1"/>
    </source>
</evidence>
<dbReference type="AlphaFoldDB" id="A0A163E3L2"/>
<dbReference type="OrthoDB" id="10262413at2759"/>
<accession>A0A163E3L2</accession>
<keyword evidence="2" id="KW-1185">Reference proteome</keyword>
<protein>
    <submittedName>
        <fullName evidence="1">Uncharacterized protein</fullName>
    </submittedName>
</protein>
<comment type="caution">
    <text evidence="1">The sequence shown here is derived from an EMBL/GenBank/DDBJ whole genome shotgun (WGS) entry which is preliminary data.</text>
</comment>
<dbReference type="STRING" id="5454.A0A163E3L2"/>
<name>A0A163E3L2_DIDRA</name>
<dbReference type="Proteomes" id="UP000076837">
    <property type="component" value="Unassembled WGS sequence"/>
</dbReference>
<organism evidence="1 2">
    <name type="scientific">Didymella rabiei</name>
    <name type="common">Chickpea ascochyta blight fungus</name>
    <name type="synonym">Mycosphaerella rabiei</name>
    <dbReference type="NCBI Taxonomy" id="5454"/>
    <lineage>
        <taxon>Eukaryota</taxon>
        <taxon>Fungi</taxon>
        <taxon>Dikarya</taxon>
        <taxon>Ascomycota</taxon>
        <taxon>Pezizomycotina</taxon>
        <taxon>Dothideomycetes</taxon>
        <taxon>Pleosporomycetidae</taxon>
        <taxon>Pleosporales</taxon>
        <taxon>Pleosporineae</taxon>
        <taxon>Didymellaceae</taxon>
        <taxon>Ascochyta</taxon>
    </lineage>
</organism>
<reference evidence="1 2" key="1">
    <citation type="journal article" date="2016" name="Sci. Rep.">
        <title>Draft genome sequencing and secretome analysis of fungal phytopathogen Ascochyta rabiei provides insight into the necrotrophic effector repertoire.</title>
        <authorList>
            <person name="Verma S."/>
            <person name="Gazara R.K."/>
            <person name="Nizam S."/>
            <person name="Parween S."/>
            <person name="Chattopadhyay D."/>
            <person name="Verma P.K."/>
        </authorList>
    </citation>
    <scope>NUCLEOTIDE SEQUENCE [LARGE SCALE GENOMIC DNA]</scope>
    <source>
        <strain evidence="1 2">ArDII</strain>
    </source>
</reference>